<evidence type="ECO:0000313" key="1">
    <source>
        <dbReference type="EMBL" id="KOF04015.1"/>
    </source>
</evidence>
<accession>A0A0L8AP66</accession>
<keyword evidence="2" id="KW-1185">Reference proteome</keyword>
<dbReference type="Proteomes" id="UP000036908">
    <property type="component" value="Unassembled WGS sequence"/>
</dbReference>
<comment type="caution">
    <text evidence="1">The sequence shown here is derived from an EMBL/GenBank/DDBJ whole genome shotgun (WGS) entry which is preliminary data.</text>
</comment>
<proteinExistence type="predicted"/>
<name>A0A0L8AP66_9BACT</name>
<sequence>MIKAKIDKSYVQYLNGKRKGVERFLFFKFYPMIEPRTTIFVARKPEREGLNTPEWLAVASSLATIGLTVTL</sequence>
<evidence type="ECO:0000313" key="2">
    <source>
        <dbReference type="Proteomes" id="UP000036908"/>
    </source>
</evidence>
<reference evidence="2" key="1">
    <citation type="submission" date="2014-11" db="EMBL/GenBank/DDBJ databases">
        <title>Genome sequencing of Roseivirga sp. D-25.</title>
        <authorList>
            <person name="Selvaratnam C."/>
            <person name="Thevarajoo S."/>
            <person name="Goh K.M."/>
            <person name="Eee R."/>
            <person name="Chan K.-G."/>
            <person name="Chong C.S."/>
        </authorList>
    </citation>
    <scope>NUCLEOTIDE SEQUENCE [LARGE SCALE GENOMIC DNA]</scope>
    <source>
        <strain evidence="2">D-25</strain>
    </source>
</reference>
<protein>
    <submittedName>
        <fullName evidence="1">Uncharacterized protein</fullName>
    </submittedName>
</protein>
<dbReference type="AlphaFoldDB" id="A0A0L8AP66"/>
<organism evidence="1 2">
    <name type="scientific">Roseivirga seohaensis subsp. aquiponti</name>
    <dbReference type="NCBI Taxonomy" id="1566026"/>
    <lineage>
        <taxon>Bacteria</taxon>
        <taxon>Pseudomonadati</taxon>
        <taxon>Bacteroidota</taxon>
        <taxon>Cytophagia</taxon>
        <taxon>Cytophagales</taxon>
        <taxon>Roseivirgaceae</taxon>
        <taxon>Roseivirga</taxon>
    </lineage>
</organism>
<gene>
    <name evidence="1" type="ORF">OB69_03165</name>
</gene>
<dbReference type="EMBL" id="JSVA01000004">
    <property type="protein sequence ID" value="KOF04015.1"/>
    <property type="molecule type" value="Genomic_DNA"/>
</dbReference>
<dbReference type="PATRIC" id="fig|1566026.4.peg.2402"/>